<dbReference type="Gene3D" id="2.170.150.70">
    <property type="match status" value="1"/>
</dbReference>
<evidence type="ECO:0000256" key="3">
    <source>
        <dbReference type="ARBA" id="ARBA00022833"/>
    </source>
</evidence>
<dbReference type="PANTHER" id="PTHR28620:SF1">
    <property type="entry name" value="CENP-V_GFA DOMAIN-CONTAINING PROTEIN"/>
    <property type="match status" value="1"/>
</dbReference>
<evidence type="ECO:0000256" key="2">
    <source>
        <dbReference type="ARBA" id="ARBA00022723"/>
    </source>
</evidence>
<keyword evidence="6" id="KW-1185">Reference proteome</keyword>
<dbReference type="Proteomes" id="UP001444661">
    <property type="component" value="Unassembled WGS sequence"/>
</dbReference>
<keyword evidence="2" id="KW-0479">Metal-binding</keyword>
<dbReference type="PROSITE" id="PS51891">
    <property type="entry name" value="CENP_V_GFA"/>
    <property type="match status" value="1"/>
</dbReference>
<dbReference type="InterPro" id="IPR006913">
    <property type="entry name" value="CENP-V/GFA"/>
</dbReference>
<evidence type="ECO:0000256" key="1">
    <source>
        <dbReference type="ARBA" id="ARBA00005495"/>
    </source>
</evidence>
<reference evidence="5 6" key="1">
    <citation type="submission" date="2023-01" db="EMBL/GenBank/DDBJ databases">
        <title>Analysis of 21 Apiospora genomes using comparative genomics revels a genus with tremendous synthesis potential of carbohydrate active enzymes and secondary metabolites.</title>
        <authorList>
            <person name="Sorensen T."/>
        </authorList>
    </citation>
    <scope>NUCLEOTIDE SEQUENCE [LARGE SCALE GENOMIC DNA]</scope>
    <source>
        <strain evidence="5 6">CBS 33761</strain>
    </source>
</reference>
<dbReference type="PANTHER" id="PTHR28620">
    <property type="entry name" value="CENTROMERE PROTEIN V"/>
    <property type="match status" value="1"/>
</dbReference>
<gene>
    <name evidence="5" type="ORF">PG993_007694</name>
</gene>
<accession>A0ABR1SY86</accession>
<comment type="similarity">
    <text evidence="1">Belongs to the Gfa family.</text>
</comment>
<comment type="caution">
    <text evidence="5">The sequence shown here is derived from an EMBL/GenBank/DDBJ whole genome shotgun (WGS) entry which is preliminary data.</text>
</comment>
<dbReference type="InterPro" id="IPR052355">
    <property type="entry name" value="CENP-V-like"/>
</dbReference>
<feature type="domain" description="CENP-V/GFA" evidence="4">
    <location>
        <begin position="22"/>
        <end position="152"/>
    </location>
</feature>
<dbReference type="InterPro" id="IPR011057">
    <property type="entry name" value="Mss4-like_sf"/>
</dbReference>
<sequence length="159" mass="17603">MSTGAAIATAEGDKEKKPSGTYECGCHCGYIKFAVTLSPPLPEYQVLQCNCSACTRFGYLLIYPDAANVEWHNDGRSRCAAYQFNTKAKDQLFCPKCGASLAIDFRDVLQPHTYGISARTIYGVNLDELKYKKLDGINKVQPAGDLSGHYWDEEKGEMK</sequence>
<name>A0ABR1SY86_9PEZI</name>
<evidence type="ECO:0000259" key="4">
    <source>
        <dbReference type="PROSITE" id="PS51891"/>
    </source>
</evidence>
<dbReference type="EMBL" id="JAQQWK010000006">
    <property type="protein sequence ID" value="KAK8039283.1"/>
    <property type="molecule type" value="Genomic_DNA"/>
</dbReference>
<keyword evidence="3" id="KW-0862">Zinc</keyword>
<evidence type="ECO:0000313" key="5">
    <source>
        <dbReference type="EMBL" id="KAK8039283.1"/>
    </source>
</evidence>
<proteinExistence type="inferred from homology"/>
<protein>
    <submittedName>
        <fullName evidence="5">Mss4-like protein</fullName>
    </submittedName>
</protein>
<organism evidence="5 6">
    <name type="scientific">Apiospora rasikravindrae</name>
    <dbReference type="NCBI Taxonomy" id="990691"/>
    <lineage>
        <taxon>Eukaryota</taxon>
        <taxon>Fungi</taxon>
        <taxon>Dikarya</taxon>
        <taxon>Ascomycota</taxon>
        <taxon>Pezizomycotina</taxon>
        <taxon>Sordariomycetes</taxon>
        <taxon>Xylariomycetidae</taxon>
        <taxon>Amphisphaeriales</taxon>
        <taxon>Apiosporaceae</taxon>
        <taxon>Apiospora</taxon>
    </lineage>
</organism>
<evidence type="ECO:0000313" key="6">
    <source>
        <dbReference type="Proteomes" id="UP001444661"/>
    </source>
</evidence>
<dbReference type="SUPFAM" id="SSF51316">
    <property type="entry name" value="Mss4-like"/>
    <property type="match status" value="1"/>
</dbReference>
<dbReference type="Pfam" id="PF04828">
    <property type="entry name" value="GFA"/>
    <property type="match status" value="1"/>
</dbReference>